<organism evidence="1 2">
    <name type="scientific">Pseudanabaena frigida</name>
    <dbReference type="NCBI Taxonomy" id="945775"/>
    <lineage>
        <taxon>Bacteria</taxon>
        <taxon>Bacillati</taxon>
        <taxon>Cyanobacteriota</taxon>
        <taxon>Cyanophyceae</taxon>
        <taxon>Pseudanabaenales</taxon>
        <taxon>Pseudanabaenaceae</taxon>
        <taxon>Pseudanabaena</taxon>
    </lineage>
</organism>
<gene>
    <name evidence="1" type="ORF">DCF19_00110</name>
</gene>
<accession>A0A2W4WII3</accession>
<comment type="caution">
    <text evidence="1">The sequence shown here is derived from an EMBL/GenBank/DDBJ whole genome shotgun (WGS) entry which is preliminary data.</text>
</comment>
<evidence type="ECO:0000313" key="2">
    <source>
        <dbReference type="Proteomes" id="UP000249467"/>
    </source>
</evidence>
<reference evidence="1 2" key="2">
    <citation type="submission" date="2018-06" db="EMBL/GenBank/DDBJ databases">
        <title>Metagenomic assembly of (sub)arctic Cyanobacteria and their associated microbiome from non-axenic cultures.</title>
        <authorList>
            <person name="Baurain D."/>
        </authorList>
    </citation>
    <scope>NUCLEOTIDE SEQUENCE [LARGE SCALE GENOMIC DNA]</scope>
    <source>
        <strain evidence="1">ULC066bin1</strain>
    </source>
</reference>
<protein>
    <submittedName>
        <fullName evidence="1">Uncharacterized protein</fullName>
    </submittedName>
</protein>
<dbReference type="AlphaFoldDB" id="A0A2W4WII3"/>
<sequence length="99" mass="10915">MKSYLSIGQHQIGYPQVWQRANSLAISGFAMTILGRDAIGICGDIYGDISGDRRNLESPKHSVKQGSRRDALTSVSRFISVINPETYPSGRYRQTAVPT</sequence>
<evidence type="ECO:0000313" key="1">
    <source>
        <dbReference type="EMBL" id="PZO44943.1"/>
    </source>
</evidence>
<proteinExistence type="predicted"/>
<dbReference type="Proteomes" id="UP000249467">
    <property type="component" value="Unassembled WGS sequence"/>
</dbReference>
<name>A0A2W4WII3_9CYAN</name>
<dbReference type="EMBL" id="QBML01000001">
    <property type="protein sequence ID" value="PZO44943.1"/>
    <property type="molecule type" value="Genomic_DNA"/>
</dbReference>
<reference evidence="1 2" key="1">
    <citation type="submission" date="2018-04" db="EMBL/GenBank/DDBJ databases">
        <authorList>
            <person name="Go L.Y."/>
            <person name="Mitchell J.A."/>
        </authorList>
    </citation>
    <scope>NUCLEOTIDE SEQUENCE [LARGE SCALE GENOMIC DNA]</scope>
    <source>
        <strain evidence="1">ULC066bin1</strain>
    </source>
</reference>